<accession>A0A1X1QWU6</accession>
<feature type="compositionally biased region" description="Basic residues" evidence="1">
    <location>
        <begin position="48"/>
        <end position="60"/>
    </location>
</feature>
<feature type="compositionally biased region" description="Basic and acidic residues" evidence="1">
    <location>
        <begin position="19"/>
        <end position="31"/>
    </location>
</feature>
<evidence type="ECO:0000256" key="1">
    <source>
        <dbReference type="SAM" id="MobiDB-lite"/>
    </source>
</evidence>
<protein>
    <submittedName>
        <fullName evidence="2">Uncharacterized protein</fullName>
    </submittedName>
</protein>
<keyword evidence="3" id="KW-1185">Reference proteome</keyword>
<dbReference type="AlphaFoldDB" id="A0A1X1QWU6"/>
<proteinExistence type="predicted"/>
<reference evidence="2 3" key="1">
    <citation type="submission" date="2016-01" db="EMBL/GenBank/DDBJ databases">
        <title>The new phylogeny of the genus Mycobacterium.</title>
        <authorList>
            <person name="Tarcisio F."/>
            <person name="Conor M."/>
            <person name="Antonella G."/>
            <person name="Elisabetta G."/>
            <person name="Giulia F.S."/>
            <person name="Sara T."/>
            <person name="Anna F."/>
            <person name="Clotilde B."/>
            <person name="Roberto B."/>
            <person name="Veronica D.S."/>
            <person name="Fabio R."/>
            <person name="Monica P."/>
            <person name="Olivier J."/>
            <person name="Enrico T."/>
            <person name="Nicola S."/>
        </authorList>
    </citation>
    <scope>NUCLEOTIDE SEQUENCE [LARGE SCALE GENOMIC DNA]</scope>
    <source>
        <strain evidence="2 3">DSM 44277</strain>
    </source>
</reference>
<evidence type="ECO:0000313" key="2">
    <source>
        <dbReference type="EMBL" id="ORU95793.1"/>
    </source>
</evidence>
<dbReference type="Proteomes" id="UP000193990">
    <property type="component" value="Unassembled WGS sequence"/>
</dbReference>
<dbReference type="EMBL" id="LQOK01000047">
    <property type="protein sequence ID" value="ORU95793.1"/>
    <property type="molecule type" value="Genomic_DNA"/>
</dbReference>
<evidence type="ECO:0000313" key="3">
    <source>
        <dbReference type="Proteomes" id="UP000193990"/>
    </source>
</evidence>
<name>A0A1X1QWU6_MYCBE</name>
<feature type="region of interest" description="Disordered" evidence="1">
    <location>
        <begin position="1"/>
        <end position="60"/>
    </location>
</feature>
<organism evidence="2 3">
    <name type="scientific">Mycobacterium bohemicum</name>
    <dbReference type="NCBI Taxonomy" id="56425"/>
    <lineage>
        <taxon>Bacteria</taxon>
        <taxon>Bacillati</taxon>
        <taxon>Actinomycetota</taxon>
        <taxon>Actinomycetes</taxon>
        <taxon>Mycobacteriales</taxon>
        <taxon>Mycobacteriaceae</taxon>
        <taxon>Mycobacterium</taxon>
    </lineage>
</organism>
<gene>
    <name evidence="2" type="ORF">AWB93_22715</name>
</gene>
<comment type="caution">
    <text evidence="2">The sequence shown here is derived from an EMBL/GenBank/DDBJ whole genome shotgun (WGS) entry which is preliminary data.</text>
</comment>
<sequence length="60" mass="6975">MPKNPPDGPRLIDSAVGFKRPDGGQRIDVAPHRFQPSWRDIDADHRPSRNKLQRRLIHRV</sequence>